<dbReference type="InterPro" id="IPR029510">
    <property type="entry name" value="Ald_DH_CS_GLU"/>
</dbReference>
<dbReference type="EMBL" id="BAAAMK010000001">
    <property type="protein sequence ID" value="GAA1944898.1"/>
    <property type="molecule type" value="Genomic_DNA"/>
</dbReference>
<dbReference type="InterPro" id="IPR016162">
    <property type="entry name" value="Ald_DH_N"/>
</dbReference>
<feature type="domain" description="Aldehyde dehydrogenase" evidence="5">
    <location>
        <begin position="31"/>
        <end position="476"/>
    </location>
</feature>
<comment type="similarity">
    <text evidence="3">Belongs to the aldehyde dehydrogenase family.</text>
</comment>
<evidence type="ECO:0000256" key="2">
    <source>
        <dbReference type="PROSITE-ProRule" id="PRU10007"/>
    </source>
</evidence>
<feature type="active site" evidence="2">
    <location>
        <position position="257"/>
    </location>
</feature>
<keyword evidence="1 3" id="KW-0560">Oxidoreductase</keyword>
<feature type="compositionally biased region" description="Low complexity" evidence="4">
    <location>
        <begin position="517"/>
        <end position="527"/>
    </location>
</feature>
<name>A0ABN2Q805_9MICO</name>
<evidence type="ECO:0000313" key="6">
    <source>
        <dbReference type="EMBL" id="GAA1944898.1"/>
    </source>
</evidence>
<dbReference type="Proteomes" id="UP001499954">
    <property type="component" value="Unassembled WGS sequence"/>
</dbReference>
<dbReference type="InterPro" id="IPR016163">
    <property type="entry name" value="Ald_DH_C"/>
</dbReference>
<protein>
    <submittedName>
        <fullName evidence="6">Aldehyde dehydrogenase family protein</fullName>
    </submittedName>
</protein>
<dbReference type="InterPro" id="IPR016161">
    <property type="entry name" value="Ald_DH/histidinol_DH"/>
</dbReference>
<evidence type="ECO:0000313" key="7">
    <source>
        <dbReference type="Proteomes" id="UP001499954"/>
    </source>
</evidence>
<feature type="region of interest" description="Disordered" evidence="4">
    <location>
        <begin position="496"/>
        <end position="527"/>
    </location>
</feature>
<dbReference type="PROSITE" id="PS00687">
    <property type="entry name" value="ALDEHYDE_DEHYDR_GLU"/>
    <property type="match status" value="1"/>
</dbReference>
<dbReference type="SUPFAM" id="SSF53720">
    <property type="entry name" value="ALDH-like"/>
    <property type="match status" value="1"/>
</dbReference>
<gene>
    <name evidence="6" type="ORF">GCM10009717_09160</name>
</gene>
<comment type="caution">
    <text evidence="6">The sequence shown here is derived from an EMBL/GenBank/DDBJ whole genome shotgun (WGS) entry which is preliminary data.</text>
</comment>
<dbReference type="Gene3D" id="3.40.309.10">
    <property type="entry name" value="Aldehyde Dehydrogenase, Chain A, domain 2"/>
    <property type="match status" value="1"/>
</dbReference>
<accession>A0ABN2Q805</accession>
<dbReference type="Pfam" id="PF00171">
    <property type="entry name" value="Aldedh"/>
    <property type="match status" value="1"/>
</dbReference>
<evidence type="ECO:0000256" key="4">
    <source>
        <dbReference type="SAM" id="MobiDB-lite"/>
    </source>
</evidence>
<proteinExistence type="inferred from homology"/>
<dbReference type="Gene3D" id="3.40.605.10">
    <property type="entry name" value="Aldehyde Dehydrogenase, Chain A, domain 1"/>
    <property type="match status" value="1"/>
</dbReference>
<dbReference type="RefSeq" id="WP_246200643.1">
    <property type="nucleotide sequence ID" value="NZ_BAAAMK010000001.1"/>
</dbReference>
<sequence>MSFLEYAPAPESTSVLNLRDQYGLFIDGEFVDGRGTPFQTISPATEARIATIANANEADVDLAVAAARRAYDRTWSRMSGRDRGKYLFRIARLVQERARELAVAESLDNGKPIKESRDVDVPLVAAWFFYYAGWADKLDHAGLGANPRSLGVAAQVIPWNFPLLMLAWKIAPALAAGNTVVLKPAETTPLTALIFAEILQQADLPAGVVNIITGAGDTGAALVAHEGVDKVAFTGSTGVGRAIARQVAGTDKKVTLELGGKAANIVFDDAPIDQAIEGIVNGIFFNQGHVCCAGSRLLVQENIHDEVVDRLKNRLSTLRLGDPLDKNTDIGAINSREQLDRIRELSDIGEAEGAERWTAPCEIPENGFWFAPTIFTGVQTSSRIARDEIFGPVLSVLTFRTPAEAIAKANNTPYGLSAGIWSDKGSRILAVADQLRAGVIWANTFNRFDPASPFGGYKESGYGREGGRHGLAAYLAPAPVGGQAAITRSSRAAVEAAGSDAAAAAEPKPRRTRAPRTPKATTKGSKR</sequence>
<organism evidence="6 7">
    <name type="scientific">Agromyces allii</name>
    <dbReference type="NCBI Taxonomy" id="393607"/>
    <lineage>
        <taxon>Bacteria</taxon>
        <taxon>Bacillati</taxon>
        <taxon>Actinomycetota</taxon>
        <taxon>Actinomycetes</taxon>
        <taxon>Micrococcales</taxon>
        <taxon>Microbacteriaceae</taxon>
        <taxon>Agromyces</taxon>
    </lineage>
</organism>
<reference evidence="6 7" key="1">
    <citation type="journal article" date="2019" name="Int. J. Syst. Evol. Microbiol.">
        <title>The Global Catalogue of Microorganisms (GCM) 10K type strain sequencing project: providing services to taxonomists for standard genome sequencing and annotation.</title>
        <authorList>
            <consortium name="The Broad Institute Genomics Platform"/>
            <consortium name="The Broad Institute Genome Sequencing Center for Infectious Disease"/>
            <person name="Wu L."/>
            <person name="Ma J."/>
        </authorList>
    </citation>
    <scope>NUCLEOTIDE SEQUENCE [LARGE SCALE GENOMIC DNA]</scope>
    <source>
        <strain evidence="6 7">JCM 13584</strain>
    </source>
</reference>
<keyword evidence="7" id="KW-1185">Reference proteome</keyword>
<dbReference type="InterPro" id="IPR015590">
    <property type="entry name" value="Aldehyde_DH_dom"/>
</dbReference>
<evidence type="ECO:0000259" key="5">
    <source>
        <dbReference type="Pfam" id="PF00171"/>
    </source>
</evidence>
<evidence type="ECO:0000256" key="3">
    <source>
        <dbReference type="RuleBase" id="RU003345"/>
    </source>
</evidence>
<evidence type="ECO:0000256" key="1">
    <source>
        <dbReference type="ARBA" id="ARBA00023002"/>
    </source>
</evidence>
<dbReference type="PANTHER" id="PTHR11699">
    <property type="entry name" value="ALDEHYDE DEHYDROGENASE-RELATED"/>
    <property type="match status" value="1"/>
</dbReference>